<keyword evidence="3" id="KW-1185">Reference proteome</keyword>
<dbReference type="STRING" id="52441.SAMN05216302_103410"/>
<evidence type="ECO:0000313" key="3">
    <source>
        <dbReference type="Proteomes" id="UP000199533"/>
    </source>
</evidence>
<dbReference type="InterPro" id="IPR013362">
    <property type="entry name" value="Pilus_4_PilV"/>
</dbReference>
<dbReference type="AlphaFoldDB" id="A0A1I4F7W6"/>
<organism evidence="2 3">
    <name type="scientific">Nitrosomonas aestuarii</name>
    <dbReference type="NCBI Taxonomy" id="52441"/>
    <lineage>
        <taxon>Bacteria</taxon>
        <taxon>Pseudomonadati</taxon>
        <taxon>Pseudomonadota</taxon>
        <taxon>Betaproteobacteria</taxon>
        <taxon>Nitrosomonadales</taxon>
        <taxon>Nitrosomonadaceae</taxon>
        <taxon>Nitrosomonas</taxon>
    </lineage>
</organism>
<dbReference type="EMBL" id="FOSP01000034">
    <property type="protein sequence ID" value="SFL13543.1"/>
    <property type="molecule type" value="Genomic_DNA"/>
</dbReference>
<gene>
    <name evidence="2" type="ORF">SAMN05216302_103410</name>
</gene>
<keyword evidence="1" id="KW-0472">Membrane</keyword>
<name>A0A1I4F7W6_9PROT</name>
<dbReference type="OrthoDB" id="8929815at2"/>
<evidence type="ECO:0000313" key="2">
    <source>
        <dbReference type="EMBL" id="SFL13543.1"/>
    </source>
</evidence>
<sequence length="201" mass="20896">MVTRHVNFSVLSAATAFSVRGVSMIEVLVTVVITAVGLLGLAGLQMRLQSSEIESYQRTHALILLEDMANRIAANRNNAVNYVTGAVAPLGTGDNQPASCAGVGQVFDVCQWSNALKGVSEQSSGANNVGAMIGARGCVEDLGTGDQFLITVVWQGFMPTVAPSSNCGIGLYNGAAGTSCINDLCRRSMSTIVRIADLATP</sequence>
<reference evidence="3" key="1">
    <citation type="submission" date="2016-10" db="EMBL/GenBank/DDBJ databases">
        <authorList>
            <person name="Varghese N."/>
            <person name="Submissions S."/>
        </authorList>
    </citation>
    <scope>NUCLEOTIDE SEQUENCE [LARGE SCALE GENOMIC DNA]</scope>
    <source>
        <strain evidence="3">Nm69</strain>
    </source>
</reference>
<keyword evidence="1" id="KW-1133">Transmembrane helix</keyword>
<feature type="transmembrane region" description="Helical" evidence="1">
    <location>
        <begin position="20"/>
        <end position="44"/>
    </location>
</feature>
<keyword evidence="1" id="KW-0812">Transmembrane</keyword>
<accession>A0A1I4F7W6</accession>
<protein>
    <submittedName>
        <fullName evidence="2">Type IV pilus assembly protein PilV</fullName>
    </submittedName>
</protein>
<proteinExistence type="predicted"/>
<dbReference type="NCBIfam" id="TIGR02523">
    <property type="entry name" value="type_IV_pilV"/>
    <property type="match status" value="1"/>
</dbReference>
<evidence type="ECO:0000256" key="1">
    <source>
        <dbReference type="SAM" id="Phobius"/>
    </source>
</evidence>
<dbReference type="Proteomes" id="UP000199533">
    <property type="component" value="Unassembled WGS sequence"/>
</dbReference>